<proteinExistence type="predicted"/>
<dbReference type="NCBIfam" id="TIGR02532">
    <property type="entry name" value="IV_pilin_GFxxxE"/>
    <property type="match status" value="1"/>
</dbReference>
<sequence length="85" mass="9639">MNRQYSISGFSLYEILFAVAVMAVLATIALPAYQRYVKDARLKQAASALQDNAHTLERFYAQHKSFKKIPPLGQIWPLHKMTISA</sequence>
<comment type="subunit">
    <text evidence="1">The pili are polar flexible filaments of about 5.4 nanometers diameter and 2.5 micrometers average length; they consist of only a single polypeptide chain arranged in a helical configuration of five subunits per turn in the assembled pilus.</text>
</comment>
<organism evidence="3 4">
    <name type="scientific">Neisseria elongata subsp. glycolytica ATCC 29315</name>
    <dbReference type="NCBI Taxonomy" id="546263"/>
    <lineage>
        <taxon>Bacteria</taxon>
        <taxon>Pseudomonadati</taxon>
        <taxon>Pseudomonadota</taxon>
        <taxon>Betaproteobacteria</taxon>
        <taxon>Neisseriales</taxon>
        <taxon>Neisseriaceae</taxon>
        <taxon>Neisseria</taxon>
    </lineage>
</organism>
<name>D4DM97_NEIEG</name>
<dbReference type="InterPro" id="IPR031982">
    <property type="entry name" value="PilE-like"/>
</dbReference>
<gene>
    <name evidence="3" type="ORF">NEIELOOT_00162</name>
</gene>
<protein>
    <submittedName>
        <fullName evidence="3">Prepilin-type cleavage/methylation N-terminal domain protein</fullName>
    </submittedName>
</protein>
<evidence type="ECO:0000313" key="3">
    <source>
        <dbReference type="EMBL" id="EFE51013.1"/>
    </source>
</evidence>
<dbReference type="GO" id="GO:0043683">
    <property type="term" value="P:type IV pilus assembly"/>
    <property type="evidence" value="ECO:0007669"/>
    <property type="project" value="InterPro"/>
</dbReference>
<feature type="transmembrane region" description="Helical" evidence="2">
    <location>
        <begin position="12"/>
        <end position="33"/>
    </location>
</feature>
<evidence type="ECO:0000256" key="1">
    <source>
        <dbReference type="ARBA" id="ARBA00011156"/>
    </source>
</evidence>
<dbReference type="Gene3D" id="3.30.700.10">
    <property type="entry name" value="Glycoprotein, Type 4 Pilin"/>
    <property type="match status" value="1"/>
</dbReference>
<dbReference type="AlphaFoldDB" id="D4DM97"/>
<dbReference type="InterPro" id="IPR012902">
    <property type="entry name" value="N_methyl_site"/>
</dbReference>
<dbReference type="SUPFAM" id="SSF54523">
    <property type="entry name" value="Pili subunits"/>
    <property type="match status" value="1"/>
</dbReference>
<keyword evidence="2" id="KW-0812">Transmembrane</keyword>
<keyword evidence="2" id="KW-1133">Transmembrane helix</keyword>
<dbReference type="Pfam" id="PF16732">
    <property type="entry name" value="ComP_DUS"/>
    <property type="match status" value="1"/>
</dbReference>
<evidence type="ECO:0000256" key="2">
    <source>
        <dbReference type="SAM" id="Phobius"/>
    </source>
</evidence>
<accession>D4DM97</accession>
<evidence type="ECO:0000313" key="4">
    <source>
        <dbReference type="Proteomes" id="UP000005536"/>
    </source>
</evidence>
<keyword evidence="2" id="KW-0472">Membrane</keyword>
<dbReference type="EMBL" id="ADBF01000004">
    <property type="protein sequence ID" value="EFE51013.1"/>
    <property type="molecule type" value="Genomic_DNA"/>
</dbReference>
<reference evidence="3 4" key="1">
    <citation type="submission" date="2010-02" db="EMBL/GenBank/DDBJ databases">
        <authorList>
            <person name="Weinstock G."/>
            <person name="Sodergren E."/>
            <person name="Clifton S."/>
            <person name="Fulton L."/>
            <person name="Fulton B."/>
            <person name="Courtney L."/>
            <person name="Fronick C."/>
            <person name="Harrison M."/>
            <person name="Strong C."/>
            <person name="Farmer C."/>
            <person name="Delahaunty K."/>
            <person name="Markovic C."/>
            <person name="Hall O."/>
            <person name="Minx P."/>
            <person name="Tomlinson C."/>
            <person name="Mitreva M."/>
            <person name="Nelson J."/>
            <person name="Hou S."/>
            <person name="Wollam A."/>
            <person name="Pepin K.H."/>
            <person name="Johnson M."/>
            <person name="Bhonagiri V."/>
            <person name="Zhang X."/>
            <person name="Suruliraj S."/>
            <person name="Warren W."/>
            <person name="Chinwalla A."/>
            <person name="Mardis E.R."/>
            <person name="Wilson R.K."/>
        </authorList>
    </citation>
    <scope>NUCLEOTIDE SEQUENCE [LARGE SCALE GENOMIC DNA]</scope>
    <source>
        <strain evidence="3 4">ATCC 29315</strain>
    </source>
</reference>
<dbReference type="InterPro" id="IPR045584">
    <property type="entry name" value="Pilin-like"/>
</dbReference>
<comment type="caution">
    <text evidence="3">The sequence shown here is derived from an EMBL/GenBank/DDBJ whole genome shotgun (WGS) entry which is preliminary data.</text>
</comment>
<dbReference type="Proteomes" id="UP000005536">
    <property type="component" value="Unassembled WGS sequence"/>
</dbReference>